<dbReference type="PROSITE" id="PS50893">
    <property type="entry name" value="ABC_TRANSPORTER_2"/>
    <property type="match status" value="1"/>
</dbReference>
<dbReference type="InterPro" id="IPR003439">
    <property type="entry name" value="ABC_transporter-like_ATP-bd"/>
</dbReference>
<keyword evidence="1" id="KW-0813">Transport</keyword>
<dbReference type="Proteomes" id="UP000734271">
    <property type="component" value="Unassembled WGS sequence"/>
</dbReference>
<keyword evidence="2" id="KW-0547">Nucleotide-binding</keyword>
<dbReference type="GO" id="GO:0005524">
    <property type="term" value="F:ATP binding"/>
    <property type="evidence" value="ECO:0007669"/>
    <property type="project" value="UniProtKB-KW"/>
</dbReference>
<dbReference type="InterPro" id="IPR050319">
    <property type="entry name" value="ABC_transp_ATP-bind"/>
</dbReference>
<protein>
    <submittedName>
        <fullName evidence="5">Dipeptide/oligopeptide/nickel ABC transporter ATP-binding protein</fullName>
    </submittedName>
</protein>
<dbReference type="EMBL" id="JAIPME010000002">
    <property type="protein sequence ID" value="MBZ2386899.1"/>
    <property type="molecule type" value="Genomic_DNA"/>
</dbReference>
<dbReference type="InterPro" id="IPR017871">
    <property type="entry name" value="ABC_transporter-like_CS"/>
</dbReference>
<dbReference type="SMART" id="SM00382">
    <property type="entry name" value="AAA"/>
    <property type="match status" value="1"/>
</dbReference>
<name>A0ABS7SZC7_9FIRM</name>
<evidence type="ECO:0000313" key="5">
    <source>
        <dbReference type="EMBL" id="MBZ2386899.1"/>
    </source>
</evidence>
<reference evidence="5 6" key="1">
    <citation type="submission" date="2021-08" db="EMBL/GenBank/DDBJ databases">
        <title>FDA dAtabase for Regulatory Grade micrObial Sequences (FDA-ARGOS): Supporting development and validation of Infectious Disease Dx tests.</title>
        <authorList>
            <person name="Sproer C."/>
            <person name="Gronow S."/>
            <person name="Severitt S."/>
            <person name="Schroder I."/>
            <person name="Tallon L."/>
            <person name="Sadzewicz L."/>
            <person name="Zhao X."/>
            <person name="Boylan J."/>
            <person name="Ott S."/>
            <person name="Bowen H."/>
            <person name="Vavikolanu K."/>
            <person name="Hazen T."/>
            <person name="Aluvathingal J."/>
            <person name="Nadendla S."/>
            <person name="Lowell S."/>
            <person name="Myers T."/>
            <person name="Yan Y."/>
            <person name="Sichtig H."/>
        </authorList>
    </citation>
    <scope>NUCLEOTIDE SEQUENCE [LARGE SCALE GENOMIC DNA]</scope>
    <source>
        <strain evidence="5 6">FDAARGOS_1460</strain>
    </source>
</reference>
<evidence type="ECO:0000259" key="4">
    <source>
        <dbReference type="PROSITE" id="PS50893"/>
    </source>
</evidence>
<dbReference type="RefSeq" id="WP_223419473.1">
    <property type="nucleotide sequence ID" value="NZ_JAIPME010000002.1"/>
</dbReference>
<keyword evidence="6" id="KW-1185">Reference proteome</keyword>
<sequence>MDEILRIENISKIYKDSSILFRKKDNLALDDVSFDIKRGEIFGLVGESGSGKTTLSNIILRLIKETSGKVYFEDKDITSFSKEELLVYRKKLQVVFQNPYQALNPKKTIGFSIKEILKIHNVGTEEERDEKIRKILEEIEMEEDVLDYYPPNLSGGQKQRIAIACALIIEPEFLIIDEGVSALDVSIQAQILNLIKNLQKTHNFTCLFISHDLNVIAYLCDRIGVLYNGKLVDLFKTKDLASPDRDDYTKELFKSIKI</sequence>
<dbReference type="PANTHER" id="PTHR43776">
    <property type="entry name" value="TRANSPORT ATP-BINDING PROTEIN"/>
    <property type="match status" value="1"/>
</dbReference>
<dbReference type="CDD" id="cd03257">
    <property type="entry name" value="ABC_NikE_OppD_transporters"/>
    <property type="match status" value="1"/>
</dbReference>
<evidence type="ECO:0000256" key="3">
    <source>
        <dbReference type="ARBA" id="ARBA00022840"/>
    </source>
</evidence>
<evidence type="ECO:0000313" key="6">
    <source>
        <dbReference type="Proteomes" id="UP000734271"/>
    </source>
</evidence>
<gene>
    <name evidence="5" type="ORF">K8P03_06345</name>
</gene>
<dbReference type="Gene3D" id="3.40.50.300">
    <property type="entry name" value="P-loop containing nucleotide triphosphate hydrolases"/>
    <property type="match status" value="1"/>
</dbReference>
<dbReference type="SUPFAM" id="SSF52540">
    <property type="entry name" value="P-loop containing nucleoside triphosphate hydrolases"/>
    <property type="match status" value="1"/>
</dbReference>
<dbReference type="PROSITE" id="PS00211">
    <property type="entry name" value="ABC_TRANSPORTER_1"/>
    <property type="match status" value="1"/>
</dbReference>
<accession>A0ABS7SZC7</accession>
<feature type="domain" description="ABC transporter" evidence="4">
    <location>
        <begin position="5"/>
        <end position="253"/>
    </location>
</feature>
<proteinExistence type="predicted"/>
<evidence type="ECO:0000256" key="2">
    <source>
        <dbReference type="ARBA" id="ARBA00022741"/>
    </source>
</evidence>
<dbReference type="InterPro" id="IPR003593">
    <property type="entry name" value="AAA+_ATPase"/>
</dbReference>
<keyword evidence="3 5" id="KW-0067">ATP-binding</keyword>
<evidence type="ECO:0000256" key="1">
    <source>
        <dbReference type="ARBA" id="ARBA00022448"/>
    </source>
</evidence>
<dbReference type="Pfam" id="PF00005">
    <property type="entry name" value="ABC_tran"/>
    <property type="match status" value="1"/>
</dbReference>
<dbReference type="InterPro" id="IPR027417">
    <property type="entry name" value="P-loop_NTPase"/>
</dbReference>
<organism evidence="5 6">
    <name type="scientific">Anaerococcus murdochii</name>
    <dbReference type="NCBI Taxonomy" id="411577"/>
    <lineage>
        <taxon>Bacteria</taxon>
        <taxon>Bacillati</taxon>
        <taxon>Bacillota</taxon>
        <taxon>Tissierellia</taxon>
        <taxon>Tissierellales</taxon>
        <taxon>Peptoniphilaceae</taxon>
        <taxon>Anaerococcus</taxon>
    </lineage>
</organism>
<comment type="caution">
    <text evidence="5">The sequence shown here is derived from an EMBL/GenBank/DDBJ whole genome shotgun (WGS) entry which is preliminary data.</text>
</comment>